<keyword evidence="2" id="KW-0813">Transport</keyword>
<evidence type="ECO:0000256" key="7">
    <source>
        <dbReference type="SAM" id="Phobius"/>
    </source>
</evidence>
<dbReference type="Gene3D" id="1.20.1250.20">
    <property type="entry name" value="MFS general substrate transporter like domains"/>
    <property type="match status" value="1"/>
</dbReference>
<comment type="caution">
    <text evidence="9">The sequence shown here is derived from an EMBL/GenBank/DDBJ whole genome shotgun (WGS) entry which is preliminary data.</text>
</comment>
<feature type="transmembrane region" description="Helical" evidence="7">
    <location>
        <begin position="45"/>
        <end position="66"/>
    </location>
</feature>
<dbReference type="SUPFAM" id="SSF103473">
    <property type="entry name" value="MFS general substrate transporter"/>
    <property type="match status" value="1"/>
</dbReference>
<dbReference type="GO" id="GO:0005886">
    <property type="term" value="C:plasma membrane"/>
    <property type="evidence" value="ECO:0007669"/>
    <property type="project" value="UniProtKB-SubCell"/>
</dbReference>
<dbReference type="InterPro" id="IPR036259">
    <property type="entry name" value="MFS_trans_sf"/>
</dbReference>
<feature type="transmembrane region" description="Helical" evidence="7">
    <location>
        <begin position="322"/>
        <end position="345"/>
    </location>
</feature>
<evidence type="ECO:0000256" key="2">
    <source>
        <dbReference type="ARBA" id="ARBA00022448"/>
    </source>
</evidence>
<feature type="transmembrane region" description="Helical" evidence="7">
    <location>
        <begin position="73"/>
        <end position="96"/>
    </location>
</feature>
<feature type="transmembrane region" description="Helical" evidence="7">
    <location>
        <begin position="161"/>
        <end position="182"/>
    </location>
</feature>
<dbReference type="Proteomes" id="UP000230886">
    <property type="component" value="Unassembled WGS sequence"/>
</dbReference>
<dbReference type="Pfam" id="PF07690">
    <property type="entry name" value="MFS_1"/>
    <property type="match status" value="1"/>
</dbReference>
<feature type="transmembrane region" description="Helical" evidence="7">
    <location>
        <begin position="423"/>
        <end position="444"/>
    </location>
</feature>
<keyword evidence="6 7" id="KW-0472">Membrane</keyword>
<feature type="transmembrane region" description="Helical" evidence="7">
    <location>
        <begin position="263"/>
        <end position="285"/>
    </location>
</feature>
<evidence type="ECO:0000313" key="10">
    <source>
        <dbReference type="Proteomes" id="UP000230886"/>
    </source>
</evidence>
<name>A0A2A5JE36_RHOSG</name>
<dbReference type="PANTHER" id="PTHR42718:SF46">
    <property type="entry name" value="BLR6921 PROTEIN"/>
    <property type="match status" value="1"/>
</dbReference>
<feature type="transmembrane region" description="Helical" evidence="7">
    <location>
        <begin position="194"/>
        <end position="215"/>
    </location>
</feature>
<feature type="transmembrane region" description="Helical" evidence="7">
    <location>
        <begin position="221"/>
        <end position="243"/>
    </location>
</feature>
<comment type="subcellular location">
    <subcellularLocation>
        <location evidence="1">Cell membrane</location>
        <topology evidence="1">Multi-pass membrane protein</topology>
    </subcellularLocation>
</comment>
<evidence type="ECO:0000259" key="8">
    <source>
        <dbReference type="PROSITE" id="PS50850"/>
    </source>
</evidence>
<feature type="transmembrane region" description="Helical" evidence="7">
    <location>
        <begin position="397"/>
        <end position="417"/>
    </location>
</feature>
<evidence type="ECO:0000256" key="4">
    <source>
        <dbReference type="ARBA" id="ARBA00022692"/>
    </source>
</evidence>
<gene>
    <name evidence="9" type="ORF">CHR55_08870</name>
</gene>
<evidence type="ECO:0000256" key="5">
    <source>
        <dbReference type="ARBA" id="ARBA00022989"/>
    </source>
</evidence>
<protein>
    <submittedName>
        <fullName evidence="9">MFS transporter</fullName>
    </submittedName>
</protein>
<reference evidence="9 10" key="1">
    <citation type="submission" date="2017-07" db="EMBL/GenBank/DDBJ databases">
        <title>Draft sequence of Rhodococcus enclensis 23b-28.</title>
        <authorList>
            <person name="Besaury L."/>
            <person name="Sancelme M."/>
            <person name="Amato P."/>
            <person name="Lallement A."/>
            <person name="Delort A.-M."/>
        </authorList>
    </citation>
    <scope>NUCLEOTIDE SEQUENCE [LARGE SCALE GENOMIC DNA]</scope>
    <source>
        <strain evidence="9 10">23b-28</strain>
    </source>
</reference>
<proteinExistence type="predicted"/>
<dbReference type="PROSITE" id="PS50850">
    <property type="entry name" value="MFS"/>
    <property type="match status" value="1"/>
</dbReference>
<feature type="transmembrane region" description="Helical" evidence="7">
    <location>
        <begin position="351"/>
        <end position="376"/>
    </location>
</feature>
<dbReference type="GO" id="GO:0022857">
    <property type="term" value="F:transmembrane transporter activity"/>
    <property type="evidence" value="ECO:0007669"/>
    <property type="project" value="InterPro"/>
</dbReference>
<organism evidence="9 10">
    <name type="scientific">Rhodococcus qingshengii</name>
    <dbReference type="NCBI Taxonomy" id="334542"/>
    <lineage>
        <taxon>Bacteria</taxon>
        <taxon>Bacillati</taxon>
        <taxon>Actinomycetota</taxon>
        <taxon>Actinomycetes</taxon>
        <taxon>Mycobacteriales</taxon>
        <taxon>Nocardiaceae</taxon>
        <taxon>Rhodococcus</taxon>
        <taxon>Rhodococcus erythropolis group</taxon>
    </lineage>
</organism>
<keyword evidence="3" id="KW-1003">Cell membrane</keyword>
<feature type="domain" description="Major facilitator superfamily (MFS) profile" evidence="8">
    <location>
        <begin position="7"/>
        <end position="454"/>
    </location>
</feature>
<evidence type="ECO:0000313" key="9">
    <source>
        <dbReference type="EMBL" id="PCK27622.1"/>
    </source>
</evidence>
<dbReference type="Gene3D" id="1.20.1720.10">
    <property type="entry name" value="Multidrug resistance protein D"/>
    <property type="match status" value="1"/>
</dbReference>
<dbReference type="PRINTS" id="PR01036">
    <property type="entry name" value="TCRTETB"/>
</dbReference>
<dbReference type="AlphaFoldDB" id="A0A2A5JE36"/>
<evidence type="ECO:0000256" key="6">
    <source>
        <dbReference type="ARBA" id="ARBA00023136"/>
    </source>
</evidence>
<evidence type="ECO:0000256" key="1">
    <source>
        <dbReference type="ARBA" id="ARBA00004651"/>
    </source>
</evidence>
<feature type="transmembrane region" description="Helical" evidence="7">
    <location>
        <begin position="291"/>
        <end position="310"/>
    </location>
</feature>
<dbReference type="InterPro" id="IPR020846">
    <property type="entry name" value="MFS_dom"/>
</dbReference>
<feature type="transmembrane region" description="Helical" evidence="7">
    <location>
        <begin position="132"/>
        <end position="155"/>
    </location>
</feature>
<dbReference type="PANTHER" id="PTHR42718">
    <property type="entry name" value="MAJOR FACILITATOR SUPERFAMILY MULTIDRUG TRANSPORTER MFSC"/>
    <property type="match status" value="1"/>
</dbReference>
<dbReference type="RefSeq" id="WP_099697315.1">
    <property type="nucleotide sequence ID" value="NZ_NOVD01000004.1"/>
</dbReference>
<keyword evidence="5 7" id="KW-1133">Transmembrane helix</keyword>
<feature type="transmembrane region" description="Helical" evidence="7">
    <location>
        <begin position="102"/>
        <end position="120"/>
    </location>
</feature>
<sequence>MTFPRGLALLVAAALFMEMLDATILATALPSIAQSFGVDAVDVNVAVSSYLLVLAVLIPASGWMADRFGTRRVFISAIAVFTVASVGCALSTSLPMLVGMRALQGVGGAMMVPVGRLAVLRVTSKAELVRSIAYLTWPALTAPVLAPAVGGAIVSIASWRWIFLINVPIGIVGFLLALRMVPDIRQTQKRSLDWLGLVVIGAGVAVLVVALDSVHSAGTDWLRVGLGIIAALILLSLAVIHLVRSDHPLIALGVLRLRSFRLVASSGSLYRLVIMGVPFVLPLLFQVGFGMSAFKAGLLVMALFAGNIAIKPLTTPLMRRFGIRRVLVGNGVLSVVCFGALVLISSTTPDVVIAVALFVSGALRSIGFTAYNSLAFADVDSGELTDANTLHATLQELASGLGIALSALVITLCTPLAESGDPSGGVPFSLTLGVLGAMLVPTVIESWRLPRDTGAVVLVRR</sequence>
<evidence type="ECO:0000256" key="3">
    <source>
        <dbReference type="ARBA" id="ARBA00022475"/>
    </source>
</evidence>
<dbReference type="EMBL" id="NOVD01000004">
    <property type="protein sequence ID" value="PCK27622.1"/>
    <property type="molecule type" value="Genomic_DNA"/>
</dbReference>
<dbReference type="InterPro" id="IPR011701">
    <property type="entry name" value="MFS"/>
</dbReference>
<accession>A0A2A5JE36</accession>
<keyword evidence="4 7" id="KW-0812">Transmembrane</keyword>